<evidence type="ECO:0000259" key="3">
    <source>
        <dbReference type="PROSITE" id="PS51077"/>
    </source>
</evidence>
<dbReference type="GO" id="GO:0045892">
    <property type="term" value="P:negative regulation of DNA-templated transcription"/>
    <property type="evidence" value="ECO:0007669"/>
    <property type="project" value="TreeGrafter"/>
</dbReference>
<dbReference type="InterPro" id="IPR050707">
    <property type="entry name" value="HTH_MetabolicPath_Reg"/>
</dbReference>
<dbReference type="Gene3D" id="3.30.450.40">
    <property type="match status" value="1"/>
</dbReference>
<keyword evidence="2" id="KW-0804">Transcription</keyword>
<keyword evidence="1" id="KW-0805">Transcription regulation</keyword>
<accession>A0A5P2BR67</accession>
<dbReference type="InterPro" id="IPR005471">
    <property type="entry name" value="Tscrpt_reg_IclR_N"/>
</dbReference>
<dbReference type="Pfam" id="PF09339">
    <property type="entry name" value="HTH_IclR"/>
    <property type="match status" value="1"/>
</dbReference>
<evidence type="ECO:0000256" key="1">
    <source>
        <dbReference type="ARBA" id="ARBA00023015"/>
    </source>
</evidence>
<dbReference type="EMBL" id="CP029192">
    <property type="protein sequence ID" value="QES32677.1"/>
    <property type="molecule type" value="Genomic_DNA"/>
</dbReference>
<dbReference type="Gene3D" id="1.10.10.10">
    <property type="entry name" value="Winged helix-like DNA-binding domain superfamily/Winged helix DNA-binding domain"/>
    <property type="match status" value="1"/>
</dbReference>
<evidence type="ECO:0000313" key="4">
    <source>
        <dbReference type="EMBL" id="QES32677.1"/>
    </source>
</evidence>
<dbReference type="Proteomes" id="UP000322927">
    <property type="component" value="Chromosome"/>
</dbReference>
<dbReference type="OrthoDB" id="4338128at2"/>
<dbReference type="GO" id="GO:0003677">
    <property type="term" value="F:DNA binding"/>
    <property type="evidence" value="ECO:0007669"/>
    <property type="project" value="InterPro"/>
</dbReference>
<feature type="domain" description="HTH iclR-type" evidence="3">
    <location>
        <begin position="14"/>
        <end position="77"/>
    </location>
</feature>
<dbReference type="PANTHER" id="PTHR30136:SF35">
    <property type="entry name" value="HTH-TYPE TRANSCRIPTIONAL REGULATOR RV1719"/>
    <property type="match status" value="1"/>
</dbReference>
<dbReference type="SUPFAM" id="SSF55781">
    <property type="entry name" value="GAF domain-like"/>
    <property type="match status" value="1"/>
</dbReference>
<dbReference type="InterPro" id="IPR036388">
    <property type="entry name" value="WH-like_DNA-bd_sf"/>
</dbReference>
<evidence type="ECO:0000313" key="5">
    <source>
        <dbReference type="Proteomes" id="UP000322927"/>
    </source>
</evidence>
<name>A0A5P2BR67_STRVZ</name>
<dbReference type="SUPFAM" id="SSF46785">
    <property type="entry name" value="Winged helix' DNA-binding domain"/>
    <property type="match status" value="1"/>
</dbReference>
<dbReference type="PROSITE" id="PS51077">
    <property type="entry name" value="HTH_ICLR"/>
    <property type="match status" value="1"/>
</dbReference>
<dbReference type="RefSeq" id="WP_150214515.1">
    <property type="nucleotide sequence ID" value="NZ_CP029192.1"/>
</dbReference>
<gene>
    <name evidence="4" type="ORF">DEJ48_04025</name>
</gene>
<organism evidence="4 5">
    <name type="scientific">Streptomyces venezuelae</name>
    <dbReference type="NCBI Taxonomy" id="54571"/>
    <lineage>
        <taxon>Bacteria</taxon>
        <taxon>Bacillati</taxon>
        <taxon>Actinomycetota</taxon>
        <taxon>Actinomycetes</taxon>
        <taxon>Kitasatosporales</taxon>
        <taxon>Streptomycetaceae</taxon>
        <taxon>Streptomyces</taxon>
    </lineage>
</organism>
<dbReference type="InterPro" id="IPR029016">
    <property type="entry name" value="GAF-like_dom_sf"/>
</dbReference>
<evidence type="ECO:0000256" key="2">
    <source>
        <dbReference type="ARBA" id="ARBA00023163"/>
    </source>
</evidence>
<dbReference type="InterPro" id="IPR036390">
    <property type="entry name" value="WH_DNA-bd_sf"/>
</dbReference>
<dbReference type="AlphaFoldDB" id="A0A5P2BR67"/>
<dbReference type="GO" id="GO:0003700">
    <property type="term" value="F:DNA-binding transcription factor activity"/>
    <property type="evidence" value="ECO:0007669"/>
    <property type="project" value="TreeGrafter"/>
</dbReference>
<protein>
    <submittedName>
        <fullName evidence="4">Phage tail protein</fullName>
    </submittedName>
</protein>
<proteinExistence type="predicted"/>
<sequence>MLHSAAVTPPEGASRAVGRTLAVLRALRQAGPGAHPLAAISLRAGLPPATTHRYLQALLDEGAVVRQGPRGHYAFVETPHLVSDFPPEFPDEQPTGLSLPIVRSELITLQSRTGQIALAYAALLLGRPQRVSAETALGAHADVLSAAPRASLQALWSAPLEADASGWVIQSCLGDSTAARPPLRRIREEGFAIGPSPLAGWEIVAAPVWRGSTVSGAVSLLVSHQGARSTAMRDRFVAGVLATARVISHRLTRGGAAAPPA</sequence>
<reference evidence="4 5" key="1">
    <citation type="submission" date="2018-05" db="EMBL/GenBank/DDBJ databases">
        <title>Streptomyces venezuelae.</title>
        <authorList>
            <person name="Kim W."/>
            <person name="Lee N."/>
            <person name="Cho B.-K."/>
        </authorList>
    </citation>
    <scope>NUCLEOTIDE SEQUENCE [LARGE SCALE GENOMIC DNA]</scope>
    <source>
        <strain evidence="4 5">ATCC 14584</strain>
    </source>
</reference>
<dbReference type="PANTHER" id="PTHR30136">
    <property type="entry name" value="HELIX-TURN-HELIX TRANSCRIPTIONAL REGULATOR, ICLR FAMILY"/>
    <property type="match status" value="1"/>
</dbReference>